<name>A0AAV7VY29_PLEWA</name>
<dbReference type="AlphaFoldDB" id="A0AAV7VY29"/>
<organism evidence="1 2">
    <name type="scientific">Pleurodeles waltl</name>
    <name type="common">Iberian ribbed newt</name>
    <dbReference type="NCBI Taxonomy" id="8319"/>
    <lineage>
        <taxon>Eukaryota</taxon>
        <taxon>Metazoa</taxon>
        <taxon>Chordata</taxon>
        <taxon>Craniata</taxon>
        <taxon>Vertebrata</taxon>
        <taxon>Euteleostomi</taxon>
        <taxon>Amphibia</taxon>
        <taxon>Batrachia</taxon>
        <taxon>Caudata</taxon>
        <taxon>Salamandroidea</taxon>
        <taxon>Salamandridae</taxon>
        <taxon>Pleurodelinae</taxon>
        <taxon>Pleurodeles</taxon>
    </lineage>
</organism>
<proteinExistence type="predicted"/>
<evidence type="ECO:0000313" key="2">
    <source>
        <dbReference type="Proteomes" id="UP001066276"/>
    </source>
</evidence>
<protein>
    <submittedName>
        <fullName evidence="1">Uncharacterized protein</fullName>
    </submittedName>
</protein>
<sequence length="96" mass="10395">MISSLRLNPPPWDLAIRGAAGTRSHDDVLLISRYPVSTARGTPRAAASNALQWLGRDPGLVGPVGRFEWRPLMFSSALVSRDRAPFVLSCCMCCGP</sequence>
<accession>A0AAV7VY29</accession>
<dbReference type="EMBL" id="JANPWB010000002">
    <property type="protein sequence ID" value="KAJ1206188.1"/>
    <property type="molecule type" value="Genomic_DNA"/>
</dbReference>
<dbReference type="Proteomes" id="UP001066276">
    <property type="component" value="Chromosome 1_2"/>
</dbReference>
<gene>
    <name evidence="1" type="ORF">NDU88_001597</name>
</gene>
<evidence type="ECO:0000313" key="1">
    <source>
        <dbReference type="EMBL" id="KAJ1206188.1"/>
    </source>
</evidence>
<comment type="caution">
    <text evidence="1">The sequence shown here is derived from an EMBL/GenBank/DDBJ whole genome shotgun (WGS) entry which is preliminary data.</text>
</comment>
<keyword evidence="2" id="KW-1185">Reference proteome</keyword>
<reference evidence="1" key="1">
    <citation type="journal article" date="2022" name="bioRxiv">
        <title>Sequencing and chromosome-scale assembly of the giantPleurodeles waltlgenome.</title>
        <authorList>
            <person name="Brown T."/>
            <person name="Elewa A."/>
            <person name="Iarovenko S."/>
            <person name="Subramanian E."/>
            <person name="Araus A.J."/>
            <person name="Petzold A."/>
            <person name="Susuki M."/>
            <person name="Suzuki K.-i.T."/>
            <person name="Hayashi T."/>
            <person name="Toyoda A."/>
            <person name="Oliveira C."/>
            <person name="Osipova E."/>
            <person name="Leigh N.D."/>
            <person name="Simon A."/>
            <person name="Yun M.H."/>
        </authorList>
    </citation>
    <scope>NUCLEOTIDE SEQUENCE</scope>
    <source>
        <strain evidence="1">20211129_DDA</strain>
        <tissue evidence="1">Liver</tissue>
    </source>
</reference>